<protein>
    <submittedName>
        <fullName evidence="1">Uncharacterized protein</fullName>
    </submittedName>
</protein>
<evidence type="ECO:0000313" key="1">
    <source>
        <dbReference type="EMBL" id="GGB19213.1"/>
    </source>
</evidence>
<keyword evidence="2" id="KW-1185">Reference proteome</keyword>
<organism evidence="1 2">
    <name type="scientific">Agarivorans gilvus</name>
    <dbReference type="NCBI Taxonomy" id="680279"/>
    <lineage>
        <taxon>Bacteria</taxon>
        <taxon>Pseudomonadati</taxon>
        <taxon>Pseudomonadota</taxon>
        <taxon>Gammaproteobacteria</taxon>
        <taxon>Alteromonadales</taxon>
        <taxon>Alteromonadaceae</taxon>
        <taxon>Agarivorans</taxon>
    </lineage>
</organism>
<dbReference type="Proteomes" id="UP000651977">
    <property type="component" value="Unassembled WGS sequence"/>
</dbReference>
<proteinExistence type="predicted"/>
<gene>
    <name evidence="1" type="ORF">GCM10007414_35770</name>
</gene>
<dbReference type="RefSeq" id="WP_055733089.1">
    <property type="nucleotide sequence ID" value="NZ_BMDY01000029.1"/>
</dbReference>
<name>A0ABQ1I5M6_9ALTE</name>
<dbReference type="EMBL" id="BMDY01000029">
    <property type="protein sequence ID" value="GGB19213.1"/>
    <property type="molecule type" value="Genomic_DNA"/>
</dbReference>
<reference evidence="2" key="1">
    <citation type="journal article" date="2019" name="Int. J. Syst. Evol. Microbiol.">
        <title>The Global Catalogue of Microorganisms (GCM) 10K type strain sequencing project: providing services to taxonomists for standard genome sequencing and annotation.</title>
        <authorList>
            <consortium name="The Broad Institute Genomics Platform"/>
            <consortium name="The Broad Institute Genome Sequencing Center for Infectious Disease"/>
            <person name="Wu L."/>
            <person name="Ma J."/>
        </authorList>
    </citation>
    <scope>NUCLEOTIDE SEQUENCE [LARGE SCALE GENOMIC DNA]</scope>
    <source>
        <strain evidence="2">CGMCC 1.10131</strain>
    </source>
</reference>
<accession>A0ABQ1I5M6</accession>
<comment type="caution">
    <text evidence="1">The sequence shown here is derived from an EMBL/GenBank/DDBJ whole genome shotgun (WGS) entry which is preliminary data.</text>
</comment>
<evidence type="ECO:0000313" key="2">
    <source>
        <dbReference type="Proteomes" id="UP000651977"/>
    </source>
</evidence>
<sequence>MNKISFKVIKRYKYDSGHEVSTVNIVVDDRPLAEIMLAHEIPFATKEGHPGLAGDYHAIEVATSSMEQYYLGSAEAYWGDDKNKTMVLGCSCGIAGCWPLLCKITIDGNKVIWSDFEQPHRDEDWDYSNFKGFEFNRQQYLNEIEAMKNA</sequence>